<dbReference type="EMBL" id="JAMXLT020000003">
    <property type="protein sequence ID" value="MDW8547886.1"/>
    <property type="molecule type" value="Genomic_DNA"/>
</dbReference>
<sequence>MNKNYLFALASLLFLSCEQKPETNHNSLTSDSNSKNSNLDYENVIPKETEEEKKIREEEQEALRKEKETEELYGNKSLQTGSTPYSSNYGENSNCDDYGCSQINVTTSNSDVMVTIKKNDQVVRHAYIRAGDNYSFSFPNGTYQTFFYYGKGWNPKKVMKGGELEGGFIKDEHVGKDEPKALFDNILEYELILQPNGNFSTQPSNLEEAL</sequence>
<feature type="compositionally biased region" description="Polar residues" evidence="1">
    <location>
        <begin position="24"/>
        <end position="40"/>
    </location>
</feature>
<reference evidence="2 3" key="1">
    <citation type="submission" date="2023-11" db="EMBL/GenBank/DDBJ databases">
        <title>First isolation, identification, and characterization of non-pathogenic Epilithonimonas ginsengisoli isolated from diseased farmed rainbow trout (Oncorhynchus mykiss) in Chile.</title>
        <authorList>
            <person name="Miranda C.D."/>
            <person name="Irgang R."/>
            <person name="Concha C."/>
            <person name="Rojas R."/>
            <person name="Avendano R."/>
        </authorList>
    </citation>
    <scope>NUCLEOTIDE SEQUENCE [LARGE SCALE GENOMIC DNA]</scope>
    <source>
        <strain evidence="2 3">FP99</strain>
    </source>
</reference>
<protein>
    <recommendedName>
        <fullName evidence="4">Lipoprotein</fullName>
    </recommendedName>
</protein>
<evidence type="ECO:0008006" key="4">
    <source>
        <dbReference type="Google" id="ProtNLM"/>
    </source>
</evidence>
<feature type="compositionally biased region" description="Polar residues" evidence="1">
    <location>
        <begin position="76"/>
        <end position="89"/>
    </location>
</feature>
<dbReference type="RefSeq" id="WP_063969143.1">
    <property type="nucleotide sequence ID" value="NZ_JAMXLT020000003.1"/>
</dbReference>
<gene>
    <name evidence="2" type="ORF">NG800_003110</name>
</gene>
<evidence type="ECO:0000313" key="3">
    <source>
        <dbReference type="Proteomes" id="UP001204439"/>
    </source>
</evidence>
<dbReference type="PROSITE" id="PS51257">
    <property type="entry name" value="PROKAR_LIPOPROTEIN"/>
    <property type="match status" value="1"/>
</dbReference>
<dbReference type="Proteomes" id="UP001204439">
    <property type="component" value="Unassembled WGS sequence"/>
</dbReference>
<evidence type="ECO:0000313" key="2">
    <source>
        <dbReference type="EMBL" id="MDW8547886.1"/>
    </source>
</evidence>
<comment type="caution">
    <text evidence="2">The sequence shown here is derived from an EMBL/GenBank/DDBJ whole genome shotgun (WGS) entry which is preliminary data.</text>
</comment>
<name>A0ABU4JDZ7_9FLAO</name>
<feature type="compositionally biased region" description="Basic and acidic residues" evidence="1">
    <location>
        <begin position="45"/>
        <end position="70"/>
    </location>
</feature>
<proteinExistence type="predicted"/>
<evidence type="ECO:0000256" key="1">
    <source>
        <dbReference type="SAM" id="MobiDB-lite"/>
    </source>
</evidence>
<feature type="region of interest" description="Disordered" evidence="1">
    <location>
        <begin position="22"/>
        <end position="89"/>
    </location>
</feature>
<organism evidence="2 3">
    <name type="scientific">Epilithonimonas ginsengisoli</name>
    <dbReference type="NCBI Taxonomy" id="1245592"/>
    <lineage>
        <taxon>Bacteria</taxon>
        <taxon>Pseudomonadati</taxon>
        <taxon>Bacteroidota</taxon>
        <taxon>Flavobacteriia</taxon>
        <taxon>Flavobacteriales</taxon>
        <taxon>Weeksellaceae</taxon>
        <taxon>Chryseobacterium group</taxon>
        <taxon>Epilithonimonas</taxon>
    </lineage>
</organism>
<keyword evidence="3" id="KW-1185">Reference proteome</keyword>
<accession>A0ABU4JDZ7</accession>